<evidence type="ECO:0000313" key="9">
    <source>
        <dbReference type="EMBL" id="AST89895.1"/>
    </source>
</evidence>
<organism evidence="9 10">
    <name type="scientific">Sutcliffiella cohnii</name>
    <dbReference type="NCBI Taxonomy" id="33932"/>
    <lineage>
        <taxon>Bacteria</taxon>
        <taxon>Bacillati</taxon>
        <taxon>Bacillota</taxon>
        <taxon>Bacilli</taxon>
        <taxon>Bacillales</taxon>
        <taxon>Bacillaceae</taxon>
        <taxon>Sutcliffiella</taxon>
    </lineage>
</organism>
<dbReference type="RefSeq" id="WP_066416252.1">
    <property type="nucleotide sequence ID" value="NZ_CP018866.1"/>
</dbReference>
<dbReference type="EMBL" id="CP018866">
    <property type="protein sequence ID" value="AST89895.1"/>
    <property type="molecule type" value="Genomic_DNA"/>
</dbReference>
<dbReference type="Pfam" id="PF00893">
    <property type="entry name" value="Multi_Drug_Res"/>
    <property type="match status" value="1"/>
</dbReference>
<dbReference type="STRING" id="1314751.GCA_001591425_02351"/>
<dbReference type="GO" id="GO:0005886">
    <property type="term" value="C:plasma membrane"/>
    <property type="evidence" value="ECO:0007669"/>
    <property type="project" value="UniProtKB-SubCell"/>
</dbReference>
<dbReference type="Gene3D" id="1.10.3730.20">
    <property type="match status" value="1"/>
</dbReference>
<accession>A0A223KK72</accession>
<feature type="transmembrane region" description="Helical" evidence="8">
    <location>
        <begin position="32"/>
        <end position="50"/>
    </location>
</feature>
<dbReference type="GO" id="GO:0022857">
    <property type="term" value="F:transmembrane transporter activity"/>
    <property type="evidence" value="ECO:0007669"/>
    <property type="project" value="InterPro"/>
</dbReference>
<evidence type="ECO:0000256" key="1">
    <source>
        <dbReference type="ARBA" id="ARBA00004651"/>
    </source>
</evidence>
<feature type="transmembrane region" description="Helical" evidence="8">
    <location>
        <begin position="84"/>
        <end position="103"/>
    </location>
</feature>
<evidence type="ECO:0000256" key="5">
    <source>
        <dbReference type="ARBA" id="ARBA00022989"/>
    </source>
</evidence>
<reference evidence="9 10" key="1">
    <citation type="submission" date="2016-12" db="EMBL/GenBank/DDBJ databases">
        <title>The whole genome sequencing and assembly of Bacillus cohnii DSM 6307T strain.</title>
        <authorList>
            <person name="Lee Y.-J."/>
            <person name="Yi H."/>
            <person name="Bahn Y.-S."/>
            <person name="Kim J.F."/>
            <person name="Lee D.-W."/>
        </authorList>
    </citation>
    <scope>NUCLEOTIDE SEQUENCE [LARGE SCALE GENOMIC DNA]</scope>
    <source>
        <strain evidence="9 10">DSM 6307</strain>
    </source>
</reference>
<evidence type="ECO:0000256" key="4">
    <source>
        <dbReference type="ARBA" id="ARBA00022692"/>
    </source>
</evidence>
<keyword evidence="5 8" id="KW-1133">Transmembrane helix</keyword>
<comment type="subcellular location">
    <subcellularLocation>
        <location evidence="1 7">Cell membrane</location>
        <topology evidence="1 7">Multi-pass membrane protein</topology>
    </subcellularLocation>
</comment>
<dbReference type="KEGG" id="bcoh:BC6307_00685"/>
<dbReference type="SUPFAM" id="SSF103481">
    <property type="entry name" value="Multidrug resistance efflux transporter EmrE"/>
    <property type="match status" value="1"/>
</dbReference>
<evidence type="ECO:0000256" key="3">
    <source>
        <dbReference type="ARBA" id="ARBA00022475"/>
    </source>
</evidence>
<feature type="transmembrane region" description="Helical" evidence="8">
    <location>
        <begin position="57"/>
        <end position="78"/>
    </location>
</feature>
<dbReference type="AlphaFoldDB" id="A0A223KK72"/>
<sequence length="104" mass="11325">MGWLFVFIAATLEVVGVVGLKKYSQKKSVFNGILFISGFAFSFIFLYASFNYIQLSVAYSVWIGIGTAASVLVNMAFFGESKDIRRIISVIIIVIGVVGLKAVS</sequence>
<evidence type="ECO:0000256" key="6">
    <source>
        <dbReference type="ARBA" id="ARBA00023136"/>
    </source>
</evidence>
<evidence type="ECO:0000256" key="7">
    <source>
        <dbReference type="RuleBase" id="RU003942"/>
    </source>
</evidence>
<dbReference type="InterPro" id="IPR045324">
    <property type="entry name" value="Small_multidrug_res"/>
</dbReference>
<protein>
    <submittedName>
        <fullName evidence="9">QacE family quaternary ammonium compound efflux SMR transporter</fullName>
    </submittedName>
</protein>
<evidence type="ECO:0000313" key="10">
    <source>
        <dbReference type="Proteomes" id="UP000215224"/>
    </source>
</evidence>
<gene>
    <name evidence="9" type="ORF">BC6307_00685</name>
</gene>
<keyword evidence="6 8" id="KW-0472">Membrane</keyword>
<comment type="similarity">
    <text evidence="7">Belongs to the drug/metabolite transporter (DMT) superfamily. Small multidrug resistance (SMR) (TC 2.A.7.1) family.</text>
</comment>
<dbReference type="PANTHER" id="PTHR30561:SF0">
    <property type="entry name" value="GUANIDINIUM EXPORTER"/>
    <property type="match status" value="1"/>
</dbReference>
<dbReference type="InterPro" id="IPR000390">
    <property type="entry name" value="Small_drug/metabolite_transptr"/>
</dbReference>
<name>A0A223KK72_9BACI</name>
<dbReference type="InterPro" id="IPR037185">
    <property type="entry name" value="EmrE-like"/>
</dbReference>
<keyword evidence="4 7" id="KW-0812">Transmembrane</keyword>
<keyword evidence="10" id="KW-1185">Reference proteome</keyword>
<keyword evidence="3" id="KW-1003">Cell membrane</keyword>
<keyword evidence="2" id="KW-0813">Transport</keyword>
<proteinExistence type="inferred from homology"/>
<dbReference type="Proteomes" id="UP000215224">
    <property type="component" value="Chromosome"/>
</dbReference>
<evidence type="ECO:0000256" key="2">
    <source>
        <dbReference type="ARBA" id="ARBA00022448"/>
    </source>
</evidence>
<evidence type="ECO:0000256" key="8">
    <source>
        <dbReference type="SAM" id="Phobius"/>
    </source>
</evidence>
<dbReference type="PANTHER" id="PTHR30561">
    <property type="entry name" value="SMR FAMILY PROTON-DEPENDENT DRUG EFFLUX TRANSPORTER SUGE"/>
    <property type="match status" value="1"/>
</dbReference>